<dbReference type="EMBL" id="VIIS01000769">
    <property type="protein sequence ID" value="KAF0305300.1"/>
    <property type="molecule type" value="Genomic_DNA"/>
</dbReference>
<feature type="chain" id="PRO_5025503850" evidence="1">
    <location>
        <begin position="16"/>
        <end position="443"/>
    </location>
</feature>
<reference evidence="2 3" key="1">
    <citation type="submission" date="2019-07" db="EMBL/GenBank/DDBJ databases">
        <title>Draft genome assembly of a fouling barnacle, Amphibalanus amphitrite (Darwin, 1854): The first reference genome for Thecostraca.</title>
        <authorList>
            <person name="Kim W."/>
        </authorList>
    </citation>
    <scope>NUCLEOTIDE SEQUENCE [LARGE SCALE GENOMIC DNA]</scope>
    <source>
        <strain evidence="2">SNU_AA5</strain>
        <tissue evidence="2">Soma without cirri and trophi</tissue>
    </source>
</reference>
<dbReference type="OrthoDB" id="10343953at2759"/>
<dbReference type="Proteomes" id="UP000440578">
    <property type="component" value="Unassembled WGS sequence"/>
</dbReference>
<sequence length="443" mass="48420">MTVLVLLVLLAAARSQPLSLLDCLVRRPLEDVEGNGLSTDTLRLRQLSAPQTCVPLLCSDDILTVHESGGVTYASVSVNDRTPEGSQCLKDVVASRDAYRKSNFPVTFYAAGDLHLVFYDSSCSATRLAKQRLLLLSALKGDSIQPLEAFILCDADLQVTRPAMHVQPHSRSSAPGPAVTHLTMYSGPQARSASSGFVPQYARLRLARDLVVSVLSSCVGDPTKMELINRLGATWLGEMDSCMRLICHSNMEELALGYYNYLLYDNDKMEGEECFKALQTNDIGSVVNTPLTQVRVVSAEGDTCTGTKIMVLNPTYSGTSKKLQRFLYYQAYKIHSFDCPELAETCLQQKLSQLGPATEAVDLPTKSEFSYQCANLLCDSRVSLTPSGVKKNAYKVSVETEKMKPLNNVCVKSLNREKAARNADGVTSTPVQALGISLEFTML</sequence>
<feature type="signal peptide" evidence="1">
    <location>
        <begin position="1"/>
        <end position="15"/>
    </location>
</feature>
<organism evidence="2 3">
    <name type="scientific">Amphibalanus amphitrite</name>
    <name type="common">Striped barnacle</name>
    <name type="synonym">Balanus amphitrite</name>
    <dbReference type="NCBI Taxonomy" id="1232801"/>
    <lineage>
        <taxon>Eukaryota</taxon>
        <taxon>Metazoa</taxon>
        <taxon>Ecdysozoa</taxon>
        <taxon>Arthropoda</taxon>
        <taxon>Crustacea</taxon>
        <taxon>Multicrustacea</taxon>
        <taxon>Cirripedia</taxon>
        <taxon>Thoracica</taxon>
        <taxon>Thoracicalcarea</taxon>
        <taxon>Balanomorpha</taxon>
        <taxon>Balanoidea</taxon>
        <taxon>Balanidae</taxon>
        <taxon>Amphibalaninae</taxon>
        <taxon>Amphibalanus</taxon>
    </lineage>
</organism>
<accession>A0A6A4WNK3</accession>
<keyword evidence="3" id="KW-1185">Reference proteome</keyword>
<evidence type="ECO:0000256" key="1">
    <source>
        <dbReference type="SAM" id="SignalP"/>
    </source>
</evidence>
<name>A0A6A4WNK3_AMPAM</name>
<comment type="caution">
    <text evidence="2">The sequence shown here is derived from an EMBL/GenBank/DDBJ whole genome shotgun (WGS) entry which is preliminary data.</text>
</comment>
<proteinExistence type="predicted"/>
<protein>
    <submittedName>
        <fullName evidence="2">Uncharacterized protein</fullName>
    </submittedName>
</protein>
<evidence type="ECO:0000313" key="3">
    <source>
        <dbReference type="Proteomes" id="UP000440578"/>
    </source>
</evidence>
<gene>
    <name evidence="2" type="ORF">FJT64_002585</name>
</gene>
<keyword evidence="1" id="KW-0732">Signal</keyword>
<dbReference type="AlphaFoldDB" id="A0A6A4WNK3"/>
<evidence type="ECO:0000313" key="2">
    <source>
        <dbReference type="EMBL" id="KAF0305300.1"/>
    </source>
</evidence>